<dbReference type="Gene3D" id="2.60.40.1590">
    <property type="entry name" value="Peptidoglycan hydrolase domains"/>
    <property type="match status" value="1"/>
</dbReference>
<feature type="chain" id="PRO_5038547318" evidence="1">
    <location>
        <begin position="22"/>
        <end position="517"/>
    </location>
</feature>
<dbReference type="SUPFAM" id="SSF51261">
    <property type="entry name" value="Duplicated hybrid motif"/>
    <property type="match status" value="1"/>
</dbReference>
<keyword evidence="4" id="KW-1185">Reference proteome</keyword>
<dbReference type="PROSITE" id="PS51257">
    <property type="entry name" value="PROKAR_LIPOPROTEIN"/>
    <property type="match status" value="1"/>
</dbReference>
<feature type="domain" description="M23ase beta-sheet core" evidence="2">
    <location>
        <begin position="413"/>
        <end position="508"/>
    </location>
</feature>
<proteinExistence type="predicted"/>
<reference evidence="3" key="1">
    <citation type="submission" date="2020-07" db="EMBL/GenBank/DDBJ databases">
        <title>Genomic analysis of a strain of Sedimentibacter Hydroxybenzoicus DSM7310.</title>
        <authorList>
            <person name="Ma S."/>
        </authorList>
    </citation>
    <scope>NUCLEOTIDE SEQUENCE</scope>
    <source>
        <strain evidence="3">DSM 7310</strain>
    </source>
</reference>
<dbReference type="AlphaFoldDB" id="A0A974BH30"/>
<evidence type="ECO:0000259" key="2">
    <source>
        <dbReference type="Pfam" id="PF01551"/>
    </source>
</evidence>
<name>A0A974BH30_SEDHY</name>
<dbReference type="CDD" id="cd12797">
    <property type="entry name" value="M23_peptidase"/>
    <property type="match status" value="1"/>
</dbReference>
<comment type="caution">
    <text evidence="3">The sequence shown here is derived from an EMBL/GenBank/DDBJ whole genome shotgun (WGS) entry which is preliminary data.</text>
</comment>
<dbReference type="InterPro" id="IPR011055">
    <property type="entry name" value="Dup_hybrid_motif"/>
</dbReference>
<dbReference type="InterPro" id="IPR016047">
    <property type="entry name" value="M23ase_b-sheet_dom"/>
</dbReference>
<evidence type="ECO:0000256" key="1">
    <source>
        <dbReference type="SAM" id="SignalP"/>
    </source>
</evidence>
<evidence type="ECO:0000313" key="4">
    <source>
        <dbReference type="Proteomes" id="UP000611629"/>
    </source>
</evidence>
<dbReference type="Proteomes" id="UP000611629">
    <property type="component" value="Unassembled WGS sequence"/>
</dbReference>
<keyword evidence="1" id="KW-0732">Signal</keyword>
<dbReference type="EMBL" id="JACBNQ010000002">
    <property type="protein sequence ID" value="NYB73054.1"/>
    <property type="molecule type" value="Genomic_DNA"/>
</dbReference>
<protein>
    <submittedName>
        <fullName evidence="3">M23 family metallopeptidase</fullName>
    </submittedName>
</protein>
<dbReference type="Pfam" id="PF01551">
    <property type="entry name" value="Peptidase_M23"/>
    <property type="match status" value="1"/>
</dbReference>
<dbReference type="PANTHER" id="PTHR21666">
    <property type="entry name" value="PEPTIDASE-RELATED"/>
    <property type="match status" value="1"/>
</dbReference>
<dbReference type="RefSeq" id="WP_179236750.1">
    <property type="nucleotide sequence ID" value="NZ_JACBNQ010000002.1"/>
</dbReference>
<feature type="signal peptide" evidence="1">
    <location>
        <begin position="1"/>
        <end position="21"/>
    </location>
</feature>
<dbReference type="PANTHER" id="PTHR21666:SF270">
    <property type="entry name" value="MUREIN HYDROLASE ACTIVATOR ENVC"/>
    <property type="match status" value="1"/>
</dbReference>
<dbReference type="InterPro" id="IPR050570">
    <property type="entry name" value="Cell_wall_metabolism_enzyme"/>
</dbReference>
<organism evidence="3 4">
    <name type="scientific">Sedimentibacter hydroxybenzoicus DSM 7310</name>
    <dbReference type="NCBI Taxonomy" id="1123245"/>
    <lineage>
        <taxon>Bacteria</taxon>
        <taxon>Bacillati</taxon>
        <taxon>Bacillota</taxon>
        <taxon>Tissierellia</taxon>
        <taxon>Sedimentibacter</taxon>
    </lineage>
</organism>
<dbReference type="GO" id="GO:0004222">
    <property type="term" value="F:metalloendopeptidase activity"/>
    <property type="evidence" value="ECO:0007669"/>
    <property type="project" value="TreeGrafter"/>
</dbReference>
<evidence type="ECO:0000313" key="3">
    <source>
        <dbReference type="EMBL" id="NYB73054.1"/>
    </source>
</evidence>
<accession>A0A974BH30</accession>
<sequence>MKKILIVLLSLLMLTSCGINEKVDEIEAINLSNGERVIIPGDSEDAAVILKALNNNDKTEINVDDASAFEINVIKNSATNHYKLNFDISDKSIYVSHGGKNFKVNEVAAKQLFLNENFSHVYIDNTLYDSYIDYNEESYFPEVEYEWTYKNIDGHYAKKEGIIKSKSNDEIIYTGNESLDIGYERLPDSQVIRVFSQENLVGTGKNLQELLNNLNVDGEYDIECQAQWFLKDNSNSYGNQTVRFTVNVDKPADAAIVTKDNYPGNILLVSVNNLNPDETVTLKTETVKIPAEIYPYKGRGMFICPIDLYAVSGTYDLSVIINEGKVGEYTILKPFEIKDKSFKTQYLTVSEEMNETNNDNTAIYEFAQLVKPARTNSVPEKLWEGTFIMPVEGRLTTDFAEIRFVNNEQSSSRHSGLDLAAPIGTEIKAPNNGIVTFAMEGLLSPGNTVVIDHGMGLFTSYYHLDSISVKKGDKVKKEDIIGTVGTTGFSTGPHLHYAVSIYNTYVNPYQTLSGIID</sequence>
<gene>
    <name evidence="3" type="ORF">HZF24_02745</name>
</gene>
<dbReference type="Gene3D" id="2.70.70.10">
    <property type="entry name" value="Glucose Permease (Domain IIA)"/>
    <property type="match status" value="1"/>
</dbReference>